<accession>A0A5N6SL29</accession>
<dbReference type="Proteomes" id="UP000325672">
    <property type="component" value="Unassembled WGS sequence"/>
</dbReference>
<dbReference type="AlphaFoldDB" id="A0A5N6SL29"/>
<protein>
    <submittedName>
        <fullName evidence="2">Uncharacterized protein</fullName>
    </submittedName>
</protein>
<dbReference type="RefSeq" id="XP_031910464.1">
    <property type="nucleotide sequence ID" value="XM_032051806.1"/>
</dbReference>
<proteinExistence type="predicted"/>
<dbReference type="EMBL" id="ML743604">
    <property type="protein sequence ID" value="KAE8134401.1"/>
    <property type="molecule type" value="Genomic_DNA"/>
</dbReference>
<keyword evidence="1" id="KW-0472">Membrane</keyword>
<gene>
    <name evidence="2" type="ORF">BDV38DRAFT_162603</name>
</gene>
<evidence type="ECO:0000256" key="1">
    <source>
        <dbReference type="SAM" id="Phobius"/>
    </source>
</evidence>
<evidence type="ECO:0000313" key="3">
    <source>
        <dbReference type="Proteomes" id="UP000325672"/>
    </source>
</evidence>
<keyword evidence="1" id="KW-0812">Transmembrane</keyword>
<dbReference type="GeneID" id="43636016"/>
<organism evidence="2 3">
    <name type="scientific">Aspergillus pseudotamarii</name>
    <dbReference type="NCBI Taxonomy" id="132259"/>
    <lineage>
        <taxon>Eukaryota</taxon>
        <taxon>Fungi</taxon>
        <taxon>Dikarya</taxon>
        <taxon>Ascomycota</taxon>
        <taxon>Pezizomycotina</taxon>
        <taxon>Eurotiomycetes</taxon>
        <taxon>Eurotiomycetidae</taxon>
        <taxon>Eurotiales</taxon>
        <taxon>Aspergillaceae</taxon>
        <taxon>Aspergillus</taxon>
        <taxon>Aspergillus subgen. Circumdati</taxon>
    </lineage>
</organism>
<evidence type="ECO:0000313" key="2">
    <source>
        <dbReference type="EMBL" id="KAE8134401.1"/>
    </source>
</evidence>
<keyword evidence="3" id="KW-1185">Reference proteome</keyword>
<feature type="transmembrane region" description="Helical" evidence="1">
    <location>
        <begin position="63"/>
        <end position="86"/>
    </location>
</feature>
<name>A0A5N6SL29_ASPPS</name>
<sequence>MIRNIRFTILNFMSQLHRHEHGIPSPRKSCSNANFASTLHCSSSLFRRVYALKTFVWNSRCSLVVFCCSFFWVVVYLDLFLSVVFWKLCFFGACKIADCRSLSLTSLKRFCDIKALQRKQRRKTHQ</sequence>
<reference evidence="2 3" key="1">
    <citation type="submission" date="2019-04" db="EMBL/GenBank/DDBJ databases">
        <title>Friends and foes A comparative genomics study of 23 Aspergillus species from section Flavi.</title>
        <authorList>
            <consortium name="DOE Joint Genome Institute"/>
            <person name="Kjaerbolling I."/>
            <person name="Vesth T."/>
            <person name="Frisvad J.C."/>
            <person name="Nybo J.L."/>
            <person name="Theobald S."/>
            <person name="Kildgaard S."/>
            <person name="Isbrandt T."/>
            <person name="Kuo A."/>
            <person name="Sato A."/>
            <person name="Lyhne E.K."/>
            <person name="Kogle M.E."/>
            <person name="Wiebenga A."/>
            <person name="Kun R.S."/>
            <person name="Lubbers R.J."/>
            <person name="Makela M.R."/>
            <person name="Barry K."/>
            <person name="Chovatia M."/>
            <person name="Clum A."/>
            <person name="Daum C."/>
            <person name="Haridas S."/>
            <person name="He G."/>
            <person name="LaButti K."/>
            <person name="Lipzen A."/>
            <person name="Mondo S."/>
            <person name="Riley R."/>
            <person name="Salamov A."/>
            <person name="Simmons B.A."/>
            <person name="Magnuson J.K."/>
            <person name="Henrissat B."/>
            <person name="Mortensen U.H."/>
            <person name="Larsen T.O."/>
            <person name="Devries R.P."/>
            <person name="Grigoriev I.V."/>
            <person name="Machida M."/>
            <person name="Baker S.E."/>
            <person name="Andersen M.R."/>
        </authorList>
    </citation>
    <scope>NUCLEOTIDE SEQUENCE [LARGE SCALE GENOMIC DNA]</scope>
    <source>
        <strain evidence="2 3">CBS 117625</strain>
    </source>
</reference>
<keyword evidence="1" id="KW-1133">Transmembrane helix</keyword>